<feature type="transmembrane region" description="Helical" evidence="6">
    <location>
        <begin position="30"/>
        <end position="47"/>
    </location>
</feature>
<evidence type="ECO:0000256" key="5">
    <source>
        <dbReference type="ARBA" id="ARBA00023136"/>
    </source>
</evidence>
<proteinExistence type="predicted"/>
<protein>
    <submittedName>
        <fullName evidence="7">CidA/LrgA family protein</fullName>
    </submittedName>
</protein>
<evidence type="ECO:0000256" key="4">
    <source>
        <dbReference type="ARBA" id="ARBA00022989"/>
    </source>
</evidence>
<name>A0A942Z9N6_9FIRM</name>
<dbReference type="Pfam" id="PF03788">
    <property type="entry name" value="LrgA"/>
    <property type="match status" value="1"/>
</dbReference>
<accession>A0A942Z9N6</accession>
<feature type="transmembrane region" description="Helical" evidence="6">
    <location>
        <begin position="59"/>
        <end position="78"/>
    </location>
</feature>
<feature type="transmembrane region" description="Helical" evidence="6">
    <location>
        <begin position="84"/>
        <end position="107"/>
    </location>
</feature>
<evidence type="ECO:0000313" key="8">
    <source>
        <dbReference type="Proteomes" id="UP000724672"/>
    </source>
</evidence>
<reference evidence="7" key="1">
    <citation type="submission" date="2019-12" db="EMBL/GenBank/DDBJ databases">
        <title>Clostridiaceae gen. nov. sp. nov., isolated from sediment in Xinjiang, China.</title>
        <authorList>
            <person name="Zhang R."/>
        </authorList>
    </citation>
    <scope>NUCLEOTIDE SEQUENCE</scope>
    <source>
        <strain evidence="7">D2Q-11</strain>
    </source>
</reference>
<dbReference type="InterPro" id="IPR005538">
    <property type="entry name" value="LrgA/CidA"/>
</dbReference>
<dbReference type="EMBL" id="WSFT01000040">
    <property type="protein sequence ID" value="MBS4539030.1"/>
    <property type="molecule type" value="Genomic_DNA"/>
</dbReference>
<keyword evidence="2" id="KW-1003">Cell membrane</keyword>
<dbReference type="RefSeq" id="WP_203366954.1">
    <property type="nucleotide sequence ID" value="NZ_WSFT01000040.1"/>
</dbReference>
<dbReference type="PANTHER" id="PTHR33931">
    <property type="entry name" value="HOLIN-LIKE PROTEIN CIDA-RELATED"/>
    <property type="match status" value="1"/>
</dbReference>
<sequence>MRILRQFGIIIGIFMVGEFINNILHVPIPGNIIGMVLLFIALHSKVIKLEMIEEVSEFLLKHLAFFFIAPGVALIALLDRLSSVWLSFGLILIISTILVMGITGVVVQQVIRRGEK</sequence>
<keyword evidence="3 6" id="KW-0812">Transmembrane</keyword>
<keyword evidence="4 6" id="KW-1133">Transmembrane helix</keyword>
<gene>
    <name evidence="7" type="ORF">GOQ27_11195</name>
</gene>
<evidence type="ECO:0000313" key="7">
    <source>
        <dbReference type="EMBL" id="MBS4539030.1"/>
    </source>
</evidence>
<evidence type="ECO:0000256" key="1">
    <source>
        <dbReference type="ARBA" id="ARBA00004651"/>
    </source>
</evidence>
<keyword evidence="5 6" id="KW-0472">Membrane</keyword>
<organism evidence="7 8">
    <name type="scientific">Anaeromonas frigoriresistens</name>
    <dbReference type="NCBI Taxonomy" id="2683708"/>
    <lineage>
        <taxon>Bacteria</taxon>
        <taxon>Bacillati</taxon>
        <taxon>Bacillota</taxon>
        <taxon>Tissierellia</taxon>
        <taxon>Tissierellales</taxon>
        <taxon>Thermohalobacteraceae</taxon>
        <taxon>Anaeromonas</taxon>
    </lineage>
</organism>
<evidence type="ECO:0000256" key="6">
    <source>
        <dbReference type="SAM" id="Phobius"/>
    </source>
</evidence>
<evidence type="ECO:0000256" key="2">
    <source>
        <dbReference type="ARBA" id="ARBA00022475"/>
    </source>
</evidence>
<dbReference type="AlphaFoldDB" id="A0A942Z9N6"/>
<comment type="caution">
    <text evidence="7">The sequence shown here is derived from an EMBL/GenBank/DDBJ whole genome shotgun (WGS) entry which is preliminary data.</text>
</comment>
<evidence type="ECO:0000256" key="3">
    <source>
        <dbReference type="ARBA" id="ARBA00022692"/>
    </source>
</evidence>
<keyword evidence="8" id="KW-1185">Reference proteome</keyword>
<dbReference type="Proteomes" id="UP000724672">
    <property type="component" value="Unassembled WGS sequence"/>
</dbReference>
<dbReference type="GO" id="GO:0005886">
    <property type="term" value="C:plasma membrane"/>
    <property type="evidence" value="ECO:0007669"/>
    <property type="project" value="UniProtKB-SubCell"/>
</dbReference>
<dbReference type="PANTHER" id="PTHR33931:SF2">
    <property type="entry name" value="HOLIN-LIKE PROTEIN CIDA"/>
    <property type="match status" value="1"/>
</dbReference>
<comment type="subcellular location">
    <subcellularLocation>
        <location evidence="1">Cell membrane</location>
        <topology evidence="1">Multi-pass membrane protein</topology>
    </subcellularLocation>
</comment>